<proteinExistence type="predicted"/>
<dbReference type="Gene3D" id="3.40.30.10">
    <property type="entry name" value="Glutaredoxin"/>
    <property type="match status" value="1"/>
</dbReference>
<dbReference type="OrthoDB" id="9800692at2"/>
<dbReference type="CDD" id="cd02980">
    <property type="entry name" value="TRX_Fd_family"/>
    <property type="match status" value="1"/>
</dbReference>
<gene>
    <name evidence="1" type="ORF">NITINOP_3223</name>
</gene>
<protein>
    <submittedName>
        <fullName evidence="1">Ferredoxin, 2Fe-2S</fullName>
    </submittedName>
</protein>
<dbReference type="SUPFAM" id="SSF52833">
    <property type="entry name" value="Thioredoxin-like"/>
    <property type="match status" value="1"/>
</dbReference>
<evidence type="ECO:0000313" key="1">
    <source>
        <dbReference type="EMBL" id="CUQ68195.1"/>
    </source>
</evidence>
<dbReference type="EMBL" id="LN885086">
    <property type="protein sequence ID" value="CUQ68195.1"/>
    <property type="molecule type" value="Genomic_DNA"/>
</dbReference>
<accession>A0A0S4KUW2</accession>
<dbReference type="AlphaFoldDB" id="A0A0S4KUW2"/>
<evidence type="ECO:0000313" key="2">
    <source>
        <dbReference type="Proteomes" id="UP000066284"/>
    </source>
</evidence>
<sequence length="117" mass="13198">MPPFQRHIFVCTNQRAKDDPRGCCANLGSERLHAHFKNETKRLNLKGLVRANKAGCLDHCDMGPSIVIYPEGVWYWVGTEADVTEIMERHVVRGEIVTRLLMPDHPAPDSLAPLKIP</sequence>
<dbReference type="KEGG" id="nio:NITINOP_3223"/>
<keyword evidence="2" id="KW-1185">Reference proteome</keyword>
<dbReference type="RefSeq" id="WP_062487313.1">
    <property type="nucleotide sequence ID" value="NZ_LN885086.1"/>
</dbReference>
<dbReference type="Proteomes" id="UP000066284">
    <property type="component" value="Chromosome 1"/>
</dbReference>
<dbReference type="InterPro" id="IPR036249">
    <property type="entry name" value="Thioredoxin-like_sf"/>
</dbReference>
<reference evidence="2" key="1">
    <citation type="submission" date="2015-09" db="EMBL/GenBank/DDBJ databases">
        <authorList>
            <person name="Daims H."/>
        </authorList>
    </citation>
    <scope>NUCLEOTIDE SEQUENCE [LARGE SCALE GENOMIC DNA]</scope>
</reference>
<name>A0A0S4KUW2_9BACT</name>
<organism evidence="1 2">
    <name type="scientific">Candidatus Nitrospira inopinata</name>
    <dbReference type="NCBI Taxonomy" id="1715989"/>
    <lineage>
        <taxon>Bacteria</taxon>
        <taxon>Pseudomonadati</taxon>
        <taxon>Nitrospirota</taxon>
        <taxon>Nitrospiria</taxon>
        <taxon>Nitrospirales</taxon>
        <taxon>Nitrospiraceae</taxon>
        <taxon>Nitrospira</taxon>
    </lineage>
</organism>
<dbReference type="STRING" id="1715989.NITINOP_3223"/>